<dbReference type="Pfam" id="PF02577">
    <property type="entry name" value="BFN_dom"/>
    <property type="match status" value="1"/>
</dbReference>
<dbReference type="PROSITE" id="PS51658">
    <property type="entry name" value="BFN"/>
    <property type="match status" value="1"/>
</dbReference>
<dbReference type="EMBL" id="JACPUR010000038">
    <property type="protein sequence ID" value="MBI3129190.1"/>
    <property type="molecule type" value="Genomic_DNA"/>
</dbReference>
<evidence type="ECO:0000313" key="4">
    <source>
        <dbReference type="Proteomes" id="UP000782312"/>
    </source>
</evidence>
<name>A0A932MNY1_UNCTE</name>
<accession>A0A932MNY1</accession>
<evidence type="ECO:0000256" key="1">
    <source>
        <dbReference type="SAM" id="MobiDB-lite"/>
    </source>
</evidence>
<dbReference type="InterPro" id="IPR036104">
    <property type="entry name" value="BFN_sf"/>
</dbReference>
<reference evidence="3" key="1">
    <citation type="submission" date="2020-07" db="EMBL/GenBank/DDBJ databases">
        <title>Huge and variable diversity of episymbiotic CPR bacteria and DPANN archaea in groundwater ecosystems.</title>
        <authorList>
            <person name="He C.Y."/>
            <person name="Keren R."/>
            <person name="Whittaker M."/>
            <person name="Farag I.F."/>
            <person name="Doudna J."/>
            <person name="Cate J.H.D."/>
            <person name="Banfield J.F."/>
        </authorList>
    </citation>
    <scope>NUCLEOTIDE SEQUENCE</scope>
    <source>
        <strain evidence="3">NC_groundwater_763_Ag_S-0.2um_68_21</strain>
    </source>
</reference>
<dbReference type="Proteomes" id="UP000782312">
    <property type="component" value="Unassembled WGS sequence"/>
</dbReference>
<organism evidence="3 4">
    <name type="scientific">Tectimicrobiota bacterium</name>
    <dbReference type="NCBI Taxonomy" id="2528274"/>
    <lineage>
        <taxon>Bacteria</taxon>
        <taxon>Pseudomonadati</taxon>
        <taxon>Nitrospinota/Tectimicrobiota group</taxon>
        <taxon>Candidatus Tectimicrobiota</taxon>
    </lineage>
</organism>
<dbReference type="InterPro" id="IPR003729">
    <property type="entry name" value="Bi_nuclease_dom"/>
</dbReference>
<proteinExistence type="predicted"/>
<protein>
    <submittedName>
        <fullName evidence="3">Bifunctional nuclease family protein</fullName>
    </submittedName>
</protein>
<dbReference type="GO" id="GO:0004518">
    <property type="term" value="F:nuclease activity"/>
    <property type="evidence" value="ECO:0007669"/>
    <property type="project" value="InterPro"/>
</dbReference>
<dbReference type="SUPFAM" id="SSF103256">
    <property type="entry name" value="Hypothetical protein TM0160"/>
    <property type="match status" value="1"/>
</dbReference>
<dbReference type="AlphaFoldDB" id="A0A932MNY1"/>
<gene>
    <name evidence="3" type="ORF">HYZ11_16405</name>
</gene>
<sequence length="181" mass="20448">MIEMKVKGLTLDPLTNVPIVILRETEGERALPIWVGIFEAHAIAREIENFQTPRPMTHDLIRNLISGIKGKVSRIVVNDLKDNTFYAEIYLTLNGSEIVIDSRPSDAIAIALRTKAPIFVVEKVLEEAKSIEFNEAEAKEAEGGGKEGEKEGAEEKMQENPEDVKRWLENLKPEDFMKFEN</sequence>
<feature type="region of interest" description="Disordered" evidence="1">
    <location>
        <begin position="135"/>
        <end position="166"/>
    </location>
</feature>
<evidence type="ECO:0000259" key="2">
    <source>
        <dbReference type="PROSITE" id="PS51658"/>
    </source>
</evidence>
<feature type="domain" description="BFN" evidence="2">
    <location>
        <begin position="1"/>
        <end position="132"/>
    </location>
</feature>
<comment type="caution">
    <text evidence="3">The sequence shown here is derived from an EMBL/GenBank/DDBJ whole genome shotgun (WGS) entry which is preliminary data.</text>
</comment>
<dbReference type="PANTHER" id="PTHR15160:SF1">
    <property type="entry name" value="VON HIPPEL-LINDAU DISEASE TUMOR SUPPRESSOR"/>
    <property type="match status" value="1"/>
</dbReference>
<evidence type="ECO:0000313" key="3">
    <source>
        <dbReference type="EMBL" id="MBI3129190.1"/>
    </source>
</evidence>
<dbReference type="Gene3D" id="3.10.690.10">
    <property type="entry name" value="Bifunctional nuclease domain"/>
    <property type="match status" value="1"/>
</dbReference>
<dbReference type="PANTHER" id="PTHR15160">
    <property type="entry name" value="VON HIPPEL-LINDAU PROTEIN"/>
    <property type="match status" value="1"/>
</dbReference>